<evidence type="ECO:0000313" key="2">
    <source>
        <dbReference type="Proteomes" id="UP000011713"/>
    </source>
</evidence>
<name>M4BYQ9_HYAAE</name>
<reference evidence="1" key="2">
    <citation type="submission" date="2015-06" db="UniProtKB">
        <authorList>
            <consortium name="EnsemblProtists"/>
        </authorList>
    </citation>
    <scope>IDENTIFICATION</scope>
    <source>
        <strain evidence="1">Emoy2</strain>
    </source>
</reference>
<dbReference type="InParanoid" id="M4BYQ9"/>
<organism evidence="1 2">
    <name type="scientific">Hyaloperonospora arabidopsidis (strain Emoy2)</name>
    <name type="common">Downy mildew agent</name>
    <name type="synonym">Peronospora arabidopsidis</name>
    <dbReference type="NCBI Taxonomy" id="559515"/>
    <lineage>
        <taxon>Eukaryota</taxon>
        <taxon>Sar</taxon>
        <taxon>Stramenopiles</taxon>
        <taxon>Oomycota</taxon>
        <taxon>Peronosporomycetes</taxon>
        <taxon>Peronosporales</taxon>
        <taxon>Peronosporaceae</taxon>
        <taxon>Hyaloperonospora</taxon>
    </lineage>
</organism>
<dbReference type="Proteomes" id="UP000011713">
    <property type="component" value="Unassembled WGS sequence"/>
</dbReference>
<dbReference type="EMBL" id="JH598049">
    <property type="status" value="NOT_ANNOTATED_CDS"/>
    <property type="molecule type" value="Genomic_DNA"/>
</dbReference>
<evidence type="ECO:0000313" key="1">
    <source>
        <dbReference type="EnsemblProtists" id="HpaP811707"/>
    </source>
</evidence>
<protein>
    <submittedName>
        <fullName evidence="1">Uncharacterized protein</fullName>
    </submittedName>
</protein>
<dbReference type="HOGENOM" id="CLU_2643268_0_0_1"/>
<dbReference type="VEuPathDB" id="FungiDB:HpaG811707"/>
<reference evidence="2" key="1">
    <citation type="journal article" date="2010" name="Science">
        <title>Signatures of adaptation to obligate biotrophy in the Hyaloperonospora arabidopsidis genome.</title>
        <authorList>
            <person name="Baxter L."/>
            <person name="Tripathy S."/>
            <person name="Ishaque N."/>
            <person name="Boot N."/>
            <person name="Cabral A."/>
            <person name="Kemen E."/>
            <person name="Thines M."/>
            <person name="Ah-Fong A."/>
            <person name="Anderson R."/>
            <person name="Badejoko W."/>
            <person name="Bittner-Eddy P."/>
            <person name="Boore J.L."/>
            <person name="Chibucos M.C."/>
            <person name="Coates M."/>
            <person name="Dehal P."/>
            <person name="Delehaunty K."/>
            <person name="Dong S."/>
            <person name="Downton P."/>
            <person name="Dumas B."/>
            <person name="Fabro G."/>
            <person name="Fronick C."/>
            <person name="Fuerstenberg S.I."/>
            <person name="Fulton L."/>
            <person name="Gaulin E."/>
            <person name="Govers F."/>
            <person name="Hughes L."/>
            <person name="Humphray S."/>
            <person name="Jiang R.H."/>
            <person name="Judelson H."/>
            <person name="Kamoun S."/>
            <person name="Kyung K."/>
            <person name="Meijer H."/>
            <person name="Minx P."/>
            <person name="Morris P."/>
            <person name="Nelson J."/>
            <person name="Phuntumart V."/>
            <person name="Qutob D."/>
            <person name="Rehmany A."/>
            <person name="Rougon-Cardoso A."/>
            <person name="Ryden P."/>
            <person name="Torto-Alalibo T."/>
            <person name="Studholme D."/>
            <person name="Wang Y."/>
            <person name="Win J."/>
            <person name="Wood J."/>
            <person name="Clifton S.W."/>
            <person name="Rogers J."/>
            <person name="Van den Ackerveken G."/>
            <person name="Jones J.D."/>
            <person name="McDowell J.M."/>
            <person name="Beynon J."/>
            <person name="Tyler B.M."/>
        </authorList>
    </citation>
    <scope>NUCLEOTIDE SEQUENCE [LARGE SCALE GENOMIC DNA]</scope>
    <source>
        <strain evidence="2">Emoy2</strain>
    </source>
</reference>
<keyword evidence="2" id="KW-1185">Reference proteome</keyword>
<sequence>MRLGSYIEVLSGGLECRMAAWLCNPFCNYLSYAYFGRGHDITTNARPRQTCAKSGEKIVTIHFYLYSKIKKDLLTED</sequence>
<proteinExistence type="predicted"/>
<dbReference type="EnsemblProtists" id="HpaT811707">
    <property type="protein sequence ID" value="HpaP811707"/>
    <property type="gene ID" value="HpaG811707"/>
</dbReference>
<accession>M4BYQ9</accession>
<dbReference type="AlphaFoldDB" id="M4BYQ9"/>